<dbReference type="EMBL" id="JAULSO010000004">
    <property type="protein sequence ID" value="KAK3683395.1"/>
    <property type="molecule type" value="Genomic_DNA"/>
</dbReference>
<feature type="domain" description="Heterokaryon incompatibility" evidence="2">
    <location>
        <begin position="174"/>
        <end position="313"/>
    </location>
</feature>
<dbReference type="AlphaFoldDB" id="A0AAE1C8S9"/>
<dbReference type="PANTHER" id="PTHR33112:SF1">
    <property type="entry name" value="HETEROKARYON INCOMPATIBILITY DOMAIN-CONTAINING PROTEIN"/>
    <property type="match status" value="1"/>
</dbReference>
<dbReference type="Proteomes" id="UP001270362">
    <property type="component" value="Unassembled WGS sequence"/>
</dbReference>
<organism evidence="3 4">
    <name type="scientific">Podospora appendiculata</name>
    <dbReference type="NCBI Taxonomy" id="314037"/>
    <lineage>
        <taxon>Eukaryota</taxon>
        <taxon>Fungi</taxon>
        <taxon>Dikarya</taxon>
        <taxon>Ascomycota</taxon>
        <taxon>Pezizomycotina</taxon>
        <taxon>Sordariomycetes</taxon>
        <taxon>Sordariomycetidae</taxon>
        <taxon>Sordariales</taxon>
        <taxon>Podosporaceae</taxon>
        <taxon>Podospora</taxon>
    </lineage>
</organism>
<protein>
    <submittedName>
        <fullName evidence="3">Heterokaryon incompatibility protein-domain-containing protein</fullName>
    </submittedName>
</protein>
<comment type="caution">
    <text evidence="3">The sequence shown here is derived from an EMBL/GenBank/DDBJ whole genome shotgun (WGS) entry which is preliminary data.</text>
</comment>
<evidence type="ECO:0000259" key="2">
    <source>
        <dbReference type="Pfam" id="PF06985"/>
    </source>
</evidence>
<dbReference type="InterPro" id="IPR010730">
    <property type="entry name" value="HET"/>
</dbReference>
<feature type="compositionally biased region" description="Low complexity" evidence="1">
    <location>
        <begin position="39"/>
        <end position="48"/>
    </location>
</feature>
<feature type="region of interest" description="Disordered" evidence="1">
    <location>
        <begin position="1"/>
        <end position="79"/>
    </location>
</feature>
<accession>A0AAE1C8S9</accession>
<name>A0AAE1C8S9_9PEZI</name>
<dbReference type="Pfam" id="PF06985">
    <property type="entry name" value="HET"/>
    <property type="match status" value="1"/>
</dbReference>
<dbReference type="PANTHER" id="PTHR33112">
    <property type="entry name" value="DOMAIN PROTEIN, PUTATIVE-RELATED"/>
    <property type="match status" value="1"/>
</dbReference>
<feature type="compositionally biased region" description="Basic and acidic residues" evidence="1">
    <location>
        <begin position="49"/>
        <end position="60"/>
    </location>
</feature>
<evidence type="ECO:0000313" key="3">
    <source>
        <dbReference type="EMBL" id="KAK3683395.1"/>
    </source>
</evidence>
<reference evidence="3" key="2">
    <citation type="submission" date="2023-06" db="EMBL/GenBank/DDBJ databases">
        <authorList>
            <consortium name="Lawrence Berkeley National Laboratory"/>
            <person name="Haridas S."/>
            <person name="Hensen N."/>
            <person name="Bonometti L."/>
            <person name="Westerberg I."/>
            <person name="Brannstrom I.O."/>
            <person name="Guillou S."/>
            <person name="Cros-Aarteil S."/>
            <person name="Calhoun S."/>
            <person name="Kuo A."/>
            <person name="Mondo S."/>
            <person name="Pangilinan J."/>
            <person name="Riley R."/>
            <person name="Labutti K."/>
            <person name="Andreopoulos B."/>
            <person name="Lipzen A."/>
            <person name="Chen C."/>
            <person name="Yanf M."/>
            <person name="Daum C."/>
            <person name="Ng V."/>
            <person name="Clum A."/>
            <person name="Steindorff A."/>
            <person name="Ohm R."/>
            <person name="Martin F."/>
            <person name="Silar P."/>
            <person name="Natvig D."/>
            <person name="Lalanne C."/>
            <person name="Gautier V."/>
            <person name="Ament-Velasquez S.L."/>
            <person name="Kruys A."/>
            <person name="Hutchinson M.I."/>
            <person name="Powell A.J."/>
            <person name="Barry K."/>
            <person name="Miller A.N."/>
            <person name="Grigoriev I.V."/>
            <person name="Debuchy R."/>
            <person name="Gladieux P."/>
            <person name="Thoren M.H."/>
            <person name="Johannesson H."/>
        </authorList>
    </citation>
    <scope>NUCLEOTIDE SEQUENCE</scope>
    <source>
        <strain evidence="3">CBS 314.62</strain>
    </source>
</reference>
<evidence type="ECO:0000256" key="1">
    <source>
        <dbReference type="SAM" id="MobiDB-lite"/>
    </source>
</evidence>
<proteinExistence type="predicted"/>
<feature type="compositionally biased region" description="Basic and acidic residues" evidence="1">
    <location>
        <begin position="1"/>
        <end position="37"/>
    </location>
</feature>
<sequence>MRPRPTNDHGCDSAHEPHAVENEAHDVFRSTNAHRDLPTTTTDWTDWTASDKCKSSKQQDEATAEPNDSIPTPPMGSREAISAVSSLIPDYSDDLCSECRPLALDLNAYSADTTSWIHTKLGHIEGFITFCRKAHRDRDSSHVATASRDLPLLRVIDYQQTPLVVLPAPVGCSYIALSYVWGNHAAKNRSSTSSNDLADGEIPRVIVDAVEIVRRLGFRYLWVDQYGIQQDNADDKRAQIPNMDAIYHRAFLTIIAAAGDDCDYGLPGVHSPRQVREPVNISRISLTRMVLNASMSTDFLNSAWASRGCTYQEEVFSRRKLYFTDHQVFFECCRTRRPNSSDETKN</sequence>
<keyword evidence="4" id="KW-1185">Reference proteome</keyword>
<evidence type="ECO:0000313" key="4">
    <source>
        <dbReference type="Proteomes" id="UP001270362"/>
    </source>
</evidence>
<reference evidence="3" key="1">
    <citation type="journal article" date="2023" name="Mol. Phylogenet. Evol.">
        <title>Genome-scale phylogeny and comparative genomics of the fungal order Sordariales.</title>
        <authorList>
            <person name="Hensen N."/>
            <person name="Bonometti L."/>
            <person name="Westerberg I."/>
            <person name="Brannstrom I.O."/>
            <person name="Guillou S."/>
            <person name="Cros-Aarteil S."/>
            <person name="Calhoun S."/>
            <person name="Haridas S."/>
            <person name="Kuo A."/>
            <person name="Mondo S."/>
            <person name="Pangilinan J."/>
            <person name="Riley R."/>
            <person name="LaButti K."/>
            <person name="Andreopoulos B."/>
            <person name="Lipzen A."/>
            <person name="Chen C."/>
            <person name="Yan M."/>
            <person name="Daum C."/>
            <person name="Ng V."/>
            <person name="Clum A."/>
            <person name="Steindorff A."/>
            <person name="Ohm R.A."/>
            <person name="Martin F."/>
            <person name="Silar P."/>
            <person name="Natvig D.O."/>
            <person name="Lalanne C."/>
            <person name="Gautier V."/>
            <person name="Ament-Velasquez S.L."/>
            <person name="Kruys A."/>
            <person name="Hutchinson M.I."/>
            <person name="Powell A.J."/>
            <person name="Barry K."/>
            <person name="Miller A.N."/>
            <person name="Grigoriev I.V."/>
            <person name="Debuchy R."/>
            <person name="Gladieux P."/>
            <person name="Hiltunen Thoren M."/>
            <person name="Johannesson H."/>
        </authorList>
    </citation>
    <scope>NUCLEOTIDE SEQUENCE</scope>
    <source>
        <strain evidence="3">CBS 314.62</strain>
    </source>
</reference>
<gene>
    <name evidence="3" type="ORF">B0T22DRAFT_519259</name>
</gene>